<evidence type="ECO:0000256" key="1">
    <source>
        <dbReference type="ARBA" id="ARBA00022723"/>
    </source>
</evidence>
<evidence type="ECO:0000259" key="10">
    <source>
        <dbReference type="PROSITE" id="PS50157"/>
    </source>
</evidence>
<dbReference type="EMBL" id="JRKL02012648">
    <property type="protein sequence ID" value="KAF3944287.1"/>
    <property type="molecule type" value="Genomic_DNA"/>
</dbReference>
<evidence type="ECO:0000313" key="11">
    <source>
        <dbReference type="EMBL" id="KAF3944287.1"/>
    </source>
</evidence>
<evidence type="ECO:0000256" key="8">
    <source>
        <dbReference type="PROSITE-ProRule" id="PRU00042"/>
    </source>
</evidence>
<keyword evidence="2" id="KW-0677">Repeat</keyword>
<organism evidence="11 12">
    <name type="scientific">Castanea mollissima</name>
    <name type="common">Chinese chestnut</name>
    <dbReference type="NCBI Taxonomy" id="60419"/>
    <lineage>
        <taxon>Eukaryota</taxon>
        <taxon>Viridiplantae</taxon>
        <taxon>Streptophyta</taxon>
        <taxon>Embryophyta</taxon>
        <taxon>Tracheophyta</taxon>
        <taxon>Spermatophyta</taxon>
        <taxon>Magnoliopsida</taxon>
        <taxon>eudicotyledons</taxon>
        <taxon>Gunneridae</taxon>
        <taxon>Pentapetalae</taxon>
        <taxon>rosids</taxon>
        <taxon>fabids</taxon>
        <taxon>Fagales</taxon>
        <taxon>Fagaceae</taxon>
        <taxon>Castanea</taxon>
    </lineage>
</organism>
<evidence type="ECO:0000256" key="4">
    <source>
        <dbReference type="ARBA" id="ARBA00022833"/>
    </source>
</evidence>
<dbReference type="PANTHER" id="PTHR10593">
    <property type="entry name" value="SERINE/THREONINE-PROTEIN KINASE RIO"/>
    <property type="match status" value="1"/>
</dbReference>
<dbReference type="PANTHER" id="PTHR10593:SF252">
    <property type="entry name" value="PROTEIN INDETERMINATE-DOMAIN 2-LIKE"/>
    <property type="match status" value="1"/>
</dbReference>
<dbReference type="GO" id="GO:0008270">
    <property type="term" value="F:zinc ion binding"/>
    <property type="evidence" value="ECO:0007669"/>
    <property type="project" value="UniProtKB-KW"/>
</dbReference>
<dbReference type="Pfam" id="PF00096">
    <property type="entry name" value="zf-C2H2"/>
    <property type="match status" value="1"/>
</dbReference>
<evidence type="ECO:0000256" key="2">
    <source>
        <dbReference type="ARBA" id="ARBA00022737"/>
    </source>
</evidence>
<dbReference type="InterPro" id="IPR055185">
    <property type="entry name" value="C2CH-4th_BIRD-IDD"/>
</dbReference>
<evidence type="ECO:0000313" key="12">
    <source>
        <dbReference type="Proteomes" id="UP000737018"/>
    </source>
</evidence>
<keyword evidence="5" id="KW-0805">Transcription regulation</keyword>
<evidence type="ECO:0000256" key="3">
    <source>
        <dbReference type="ARBA" id="ARBA00022771"/>
    </source>
</evidence>
<dbReference type="GO" id="GO:0005634">
    <property type="term" value="C:nucleus"/>
    <property type="evidence" value="ECO:0007669"/>
    <property type="project" value="TreeGrafter"/>
</dbReference>
<sequence>MSNITGGEAGSFSSGNTGGEEVQQQDEQLNHYDPNNGSTTQQQQQAPPAKKKRNLPGTPDPSAEVIALSPTTLMATNRFVCEICSKGFQRDQNLQLHRRGHNLPWKLKQRTTTEIRKRVYVCPESSCVHHNPARALGDLTGIKKHFCRKHGEKKWKCEKCSKKYAVQSDWKAHSKTCGTREYKCDCGTIFSRRDSFITHRAFCDALSEENNKAKQGLLSNMGQNLPGQVHPQLMSSIPINNNNNSNTTSGTSGFNQSDTKVPISLPQDIMSFSTNKPLNMVGSLFSGPRSISSSSPSLQLNTNSSSSIFEGNGHQLAGLAAHMPATALLQKAAQMGATVSTSGMNCQVMQNNSFGTSMAPPSFSAIQPQNDQSFINQFIQKGQHGNSYENGMPDNLGMTNMGMLSGLLDQNSALLKNIKHDNSNSNSTVLHGGDSKAGLSSSIKESNGSEDMMTLDFLGIGGGARHGNFYELQQQKQQEMGFEGIGQRIQGLSHFQQQASMEKPMWEV</sequence>
<accession>A0A8J4Q7G2</accession>
<keyword evidence="6" id="KW-0238">DNA-binding</keyword>
<dbReference type="GO" id="GO:0003677">
    <property type="term" value="F:DNA binding"/>
    <property type="evidence" value="ECO:0007669"/>
    <property type="project" value="UniProtKB-KW"/>
</dbReference>
<name>A0A8J4Q7G2_9ROSI</name>
<dbReference type="AlphaFoldDB" id="A0A8J4Q7G2"/>
<dbReference type="Proteomes" id="UP000737018">
    <property type="component" value="Unassembled WGS sequence"/>
</dbReference>
<feature type="compositionally biased region" description="Polar residues" evidence="9">
    <location>
        <begin position="1"/>
        <end position="15"/>
    </location>
</feature>
<feature type="region of interest" description="Disordered" evidence="9">
    <location>
        <begin position="1"/>
        <end position="64"/>
    </location>
</feature>
<dbReference type="InterPro" id="IPR013087">
    <property type="entry name" value="Znf_C2H2_type"/>
</dbReference>
<dbReference type="FunFam" id="3.30.160.60:FF:000554">
    <property type="entry name" value="protein indeterminate-domain 12-like"/>
    <property type="match status" value="1"/>
</dbReference>
<keyword evidence="7" id="KW-0804">Transcription</keyword>
<keyword evidence="12" id="KW-1185">Reference proteome</keyword>
<dbReference type="InterPro" id="IPR055186">
    <property type="entry name" value="C2H2-2nd_BIRD-IDD"/>
</dbReference>
<dbReference type="SUPFAM" id="SSF57667">
    <property type="entry name" value="beta-beta-alpha zinc fingers"/>
    <property type="match status" value="1"/>
</dbReference>
<dbReference type="Gene3D" id="3.30.160.60">
    <property type="entry name" value="Classic Zinc Finger"/>
    <property type="match status" value="2"/>
</dbReference>
<dbReference type="PROSITE" id="PS50157">
    <property type="entry name" value="ZINC_FINGER_C2H2_2"/>
    <property type="match status" value="1"/>
</dbReference>
<dbReference type="InterPro" id="IPR036236">
    <property type="entry name" value="Znf_C2H2_sf"/>
</dbReference>
<gene>
    <name evidence="11" type="ORF">CMV_029233</name>
</gene>
<dbReference type="Pfam" id="PF22996">
    <property type="entry name" value="C2H2-2nd_BIRD-IDD"/>
    <property type="match status" value="1"/>
</dbReference>
<dbReference type="GO" id="GO:0003700">
    <property type="term" value="F:DNA-binding transcription factor activity"/>
    <property type="evidence" value="ECO:0007669"/>
    <property type="project" value="TreeGrafter"/>
</dbReference>
<evidence type="ECO:0000256" key="9">
    <source>
        <dbReference type="SAM" id="MobiDB-lite"/>
    </source>
</evidence>
<keyword evidence="3 8" id="KW-0863">Zinc-finger</keyword>
<dbReference type="InterPro" id="IPR031140">
    <property type="entry name" value="IDD1-16"/>
</dbReference>
<keyword evidence="4" id="KW-0862">Zinc</keyword>
<dbReference type="OrthoDB" id="6354171at2759"/>
<proteinExistence type="predicted"/>
<dbReference type="InterPro" id="IPR055187">
    <property type="entry name" value="C2CH-3rd_BIRD-IDD"/>
</dbReference>
<dbReference type="Pfam" id="PF22995">
    <property type="entry name" value="C2CH-3rd_BIRD-IDD"/>
    <property type="match status" value="1"/>
</dbReference>
<dbReference type="Pfam" id="PF22992">
    <property type="entry name" value="C2CH-4th_BIRD-IDD"/>
    <property type="match status" value="1"/>
</dbReference>
<feature type="domain" description="C2H2-type" evidence="10">
    <location>
        <begin position="79"/>
        <end position="101"/>
    </location>
</feature>
<protein>
    <recommendedName>
        <fullName evidence="10">C2H2-type domain-containing protein</fullName>
    </recommendedName>
</protein>
<evidence type="ECO:0000256" key="7">
    <source>
        <dbReference type="ARBA" id="ARBA00023163"/>
    </source>
</evidence>
<dbReference type="PROSITE" id="PS00028">
    <property type="entry name" value="ZINC_FINGER_C2H2_1"/>
    <property type="match status" value="1"/>
</dbReference>
<keyword evidence="1" id="KW-0479">Metal-binding</keyword>
<reference evidence="11" key="1">
    <citation type="submission" date="2020-03" db="EMBL/GenBank/DDBJ databases">
        <title>Castanea mollissima Vanexum genome sequencing.</title>
        <authorList>
            <person name="Staton M."/>
        </authorList>
    </citation>
    <scope>NUCLEOTIDE SEQUENCE</scope>
    <source>
        <tissue evidence="11">Leaf</tissue>
    </source>
</reference>
<dbReference type="SMART" id="SM00355">
    <property type="entry name" value="ZnF_C2H2"/>
    <property type="match status" value="3"/>
</dbReference>
<feature type="region of interest" description="Disordered" evidence="9">
    <location>
        <begin position="422"/>
        <end position="447"/>
    </location>
</feature>
<comment type="caution">
    <text evidence="11">The sequence shown here is derived from an EMBL/GenBank/DDBJ whole genome shotgun (WGS) entry which is preliminary data.</text>
</comment>
<dbReference type="FunFam" id="3.30.160.60:FF:000131">
    <property type="entry name" value="protein indeterminate-domain 5, chloroplastic-like"/>
    <property type="match status" value="1"/>
</dbReference>
<evidence type="ECO:0000256" key="5">
    <source>
        <dbReference type="ARBA" id="ARBA00023015"/>
    </source>
</evidence>
<evidence type="ECO:0000256" key="6">
    <source>
        <dbReference type="ARBA" id="ARBA00023125"/>
    </source>
</evidence>